<evidence type="ECO:0000313" key="2">
    <source>
        <dbReference type="EMBL" id="AKH19117.1"/>
    </source>
</evidence>
<evidence type="ECO:0000313" key="3">
    <source>
        <dbReference type="Proteomes" id="UP000034410"/>
    </source>
</evidence>
<dbReference type="AlphaFoldDB" id="A0A0F7JU19"/>
<feature type="transmembrane region" description="Helical" evidence="1">
    <location>
        <begin position="166"/>
        <end position="193"/>
    </location>
</feature>
<organism evidence="2 3">
    <name type="scientific">Sedimenticola thiotaurini</name>
    <dbReference type="NCBI Taxonomy" id="1543721"/>
    <lineage>
        <taxon>Bacteria</taxon>
        <taxon>Pseudomonadati</taxon>
        <taxon>Pseudomonadota</taxon>
        <taxon>Gammaproteobacteria</taxon>
        <taxon>Chromatiales</taxon>
        <taxon>Sedimenticolaceae</taxon>
        <taxon>Sedimenticola</taxon>
    </lineage>
</organism>
<gene>
    <name evidence="2" type="ORF">AAY24_00760</name>
</gene>
<name>A0A0F7JU19_9GAMM</name>
<keyword evidence="1" id="KW-0812">Transmembrane</keyword>
<accession>A0A0F7JU19</accession>
<feature type="transmembrane region" description="Helical" evidence="1">
    <location>
        <begin position="213"/>
        <end position="230"/>
    </location>
</feature>
<dbReference type="RefSeq" id="WP_046858055.1">
    <property type="nucleotide sequence ID" value="NZ_CP011412.1"/>
</dbReference>
<dbReference type="InterPro" id="IPR018692">
    <property type="entry name" value="DUF2189"/>
</dbReference>
<dbReference type="OrthoDB" id="5621705at2"/>
<dbReference type="EMBL" id="CP011412">
    <property type="protein sequence ID" value="AKH19117.1"/>
    <property type="molecule type" value="Genomic_DNA"/>
</dbReference>
<feature type="transmembrane region" description="Helical" evidence="1">
    <location>
        <begin position="236"/>
        <end position="255"/>
    </location>
</feature>
<feature type="transmembrane region" description="Helical" evidence="1">
    <location>
        <begin position="69"/>
        <end position="90"/>
    </location>
</feature>
<keyword evidence="1" id="KW-0472">Membrane</keyword>
<keyword evidence="1" id="KW-1133">Transmembrane helix</keyword>
<feature type="transmembrane region" description="Helical" evidence="1">
    <location>
        <begin position="45"/>
        <end position="63"/>
    </location>
</feature>
<evidence type="ECO:0000256" key="1">
    <source>
        <dbReference type="SAM" id="Phobius"/>
    </source>
</evidence>
<sequence>MSHTILSTYANHRKLVQVEEITSEHPWRWLVAGWQDLKQTPATSIGYGALITIISYLVTLVTVLSGLFYLIPVLLGGFFLVAPALGLGLYEISRRNELGEPANILHTWRAIRDHSFAVSTMGAAMAICFVAWFLTASLIFMLMSRGFTPNLENALPYLFSLENQPMLAVGTLVGGCFAVGVFSISVVSVPLLLDREDVDVMSAMRISYQAFRFNLVPLLAWAGLIVLVIMAGFLTLYVGLAIGFPVVAHASWHAYRDMIRR</sequence>
<dbReference type="Proteomes" id="UP000034410">
    <property type="component" value="Chromosome"/>
</dbReference>
<evidence type="ECO:0008006" key="4">
    <source>
        <dbReference type="Google" id="ProtNLM"/>
    </source>
</evidence>
<keyword evidence="3" id="KW-1185">Reference proteome</keyword>
<feature type="transmembrane region" description="Helical" evidence="1">
    <location>
        <begin position="116"/>
        <end position="143"/>
    </location>
</feature>
<dbReference type="PATRIC" id="fig|1543721.4.peg.159"/>
<reference evidence="2 3" key="1">
    <citation type="journal article" date="2015" name="Genome Announc.">
        <title>Complete Genome Sequence of Sedimenticola thiotaurini Strain SIP-G1, a Polyphosphate- and Polyhydroxyalkanoate-Accumulating Sulfur-Oxidizing Gammaproteobacterium Isolated from Salt Marsh Sediments.</title>
        <authorList>
            <person name="Flood B.E."/>
            <person name="Jones D.S."/>
            <person name="Bailey J.V."/>
        </authorList>
    </citation>
    <scope>NUCLEOTIDE SEQUENCE [LARGE SCALE GENOMIC DNA]</scope>
    <source>
        <strain evidence="2 3">SIP-G1</strain>
    </source>
</reference>
<dbReference type="KEGG" id="seds:AAY24_00760"/>
<protein>
    <recommendedName>
        <fullName evidence="4">DUF2189 domain-containing protein</fullName>
    </recommendedName>
</protein>
<proteinExistence type="predicted"/>
<dbReference type="Pfam" id="PF09955">
    <property type="entry name" value="DUF2189"/>
    <property type="match status" value="1"/>
</dbReference>